<gene>
    <name evidence="2" type="ORF">CTEN210_16208</name>
</gene>
<name>A0AAD3HDD5_9STRA</name>
<evidence type="ECO:0000256" key="1">
    <source>
        <dbReference type="SAM" id="MobiDB-lite"/>
    </source>
</evidence>
<dbReference type="Pfam" id="PF05721">
    <property type="entry name" value="PhyH"/>
    <property type="match status" value="1"/>
</dbReference>
<organism evidence="2 3">
    <name type="scientific">Chaetoceros tenuissimus</name>
    <dbReference type="NCBI Taxonomy" id="426638"/>
    <lineage>
        <taxon>Eukaryota</taxon>
        <taxon>Sar</taxon>
        <taxon>Stramenopiles</taxon>
        <taxon>Ochrophyta</taxon>
        <taxon>Bacillariophyta</taxon>
        <taxon>Coscinodiscophyceae</taxon>
        <taxon>Chaetocerotophycidae</taxon>
        <taxon>Chaetocerotales</taxon>
        <taxon>Chaetocerotaceae</taxon>
        <taxon>Chaetoceros</taxon>
    </lineage>
</organism>
<dbReference type="EMBL" id="BLLK01000069">
    <property type="protein sequence ID" value="GFH59732.1"/>
    <property type="molecule type" value="Genomic_DNA"/>
</dbReference>
<evidence type="ECO:0008006" key="4">
    <source>
        <dbReference type="Google" id="ProtNLM"/>
    </source>
</evidence>
<dbReference type="InterPro" id="IPR051961">
    <property type="entry name" value="Fungal_Metabolite_Diox"/>
</dbReference>
<accession>A0AAD3HDD5</accession>
<evidence type="ECO:0000313" key="2">
    <source>
        <dbReference type="EMBL" id="GFH59732.1"/>
    </source>
</evidence>
<dbReference type="InterPro" id="IPR008775">
    <property type="entry name" value="Phytyl_CoA_dOase-like"/>
</dbReference>
<proteinExistence type="predicted"/>
<comment type="caution">
    <text evidence="2">The sequence shown here is derived from an EMBL/GenBank/DDBJ whole genome shotgun (WGS) entry which is preliminary data.</text>
</comment>
<keyword evidence="3" id="KW-1185">Reference proteome</keyword>
<dbReference type="SUPFAM" id="SSF51197">
    <property type="entry name" value="Clavaminate synthase-like"/>
    <property type="match status" value="1"/>
</dbReference>
<evidence type="ECO:0000313" key="3">
    <source>
        <dbReference type="Proteomes" id="UP001054902"/>
    </source>
</evidence>
<reference evidence="2 3" key="1">
    <citation type="journal article" date="2021" name="Sci. Rep.">
        <title>The genome of the diatom Chaetoceros tenuissimus carries an ancient integrated fragment of an extant virus.</title>
        <authorList>
            <person name="Hongo Y."/>
            <person name="Kimura K."/>
            <person name="Takaki Y."/>
            <person name="Yoshida Y."/>
            <person name="Baba S."/>
            <person name="Kobayashi G."/>
            <person name="Nagasaki K."/>
            <person name="Hano T."/>
            <person name="Tomaru Y."/>
        </authorList>
    </citation>
    <scope>NUCLEOTIDE SEQUENCE [LARGE SCALE GENOMIC DNA]</scope>
    <source>
        <strain evidence="2 3">NIES-3715</strain>
    </source>
</reference>
<dbReference type="PANTHER" id="PTHR37563">
    <property type="entry name" value="PHYTANOYL-COA DIOXYGENASE FAMILY PROTEIN (AFU_ORTHOLOGUE AFUA_2G03330)"/>
    <property type="match status" value="1"/>
</dbReference>
<sequence>MKKKRQKRNDQQNINKKAKKKQNSDDNNEIASSIFGTAGGGLSASIFGTPTNTSTNDLFGNPEQFNKAANELKDKNLSSLKEHKDDVPETYTDLEIRKKRQDRLDSDESKNLINEITVSVPDLSNTTSLDEEDKEDVIRSKINIFSVQCDRIMRENGVVIIESNQNMIENKIMKSLTKSAAEIEHDIVTKLREKGHTFEGDQADESTNFKYHEVASRCLGRLDIRYKMDCDPFDQDEVKCNKYLMPVVKSLLGKDAELVYAGLILSFPGSADQPWHQDGHQLFSDEEFSVQQSLPPYALNVFIPLDDVDVEVGPTEFCVQSHTRKKAIEIMKKIDKGDETGTNMIGPLLTTGDALIYDYRVCHRGVKNISETKTRPMLYLMYARPWFKEHINFSTEKLFANS</sequence>
<dbReference type="Gene3D" id="2.60.120.620">
    <property type="entry name" value="q2cbj1_9rhob like domain"/>
    <property type="match status" value="1"/>
</dbReference>
<dbReference type="PANTHER" id="PTHR37563:SF2">
    <property type="entry name" value="PHYTANOYL-COA DIOXYGENASE FAMILY PROTEIN (AFU_ORTHOLOGUE AFUA_2G03330)"/>
    <property type="match status" value="1"/>
</dbReference>
<dbReference type="AlphaFoldDB" id="A0AAD3HDD5"/>
<dbReference type="Proteomes" id="UP001054902">
    <property type="component" value="Unassembled WGS sequence"/>
</dbReference>
<feature type="region of interest" description="Disordered" evidence="1">
    <location>
        <begin position="1"/>
        <end position="35"/>
    </location>
</feature>
<protein>
    <recommendedName>
        <fullName evidence="4">Phytanoyl-CoA dioxygenase</fullName>
    </recommendedName>
</protein>